<evidence type="ECO:0008006" key="4">
    <source>
        <dbReference type="Google" id="ProtNLM"/>
    </source>
</evidence>
<gene>
    <name evidence="2" type="ORF">J21TS3_48130</name>
</gene>
<evidence type="ECO:0000313" key="3">
    <source>
        <dbReference type="Proteomes" id="UP000680638"/>
    </source>
</evidence>
<evidence type="ECO:0000313" key="2">
    <source>
        <dbReference type="EMBL" id="GIO69992.1"/>
    </source>
</evidence>
<protein>
    <recommendedName>
        <fullName evidence="4">Chemotaxis protein</fullName>
    </recommendedName>
</protein>
<keyword evidence="1" id="KW-1133">Transmembrane helix</keyword>
<comment type="caution">
    <text evidence="2">The sequence shown here is derived from an EMBL/GenBank/DDBJ whole genome shotgun (WGS) entry which is preliminary data.</text>
</comment>
<keyword evidence="1" id="KW-0472">Membrane</keyword>
<organism evidence="2 3">
    <name type="scientific">Paenibacillus cookii</name>
    <dbReference type="NCBI Taxonomy" id="157839"/>
    <lineage>
        <taxon>Bacteria</taxon>
        <taxon>Bacillati</taxon>
        <taxon>Bacillota</taxon>
        <taxon>Bacilli</taxon>
        <taxon>Bacillales</taxon>
        <taxon>Paenibacillaceae</taxon>
        <taxon>Paenibacillus</taxon>
    </lineage>
</organism>
<evidence type="ECO:0000256" key="1">
    <source>
        <dbReference type="SAM" id="Phobius"/>
    </source>
</evidence>
<proteinExistence type="predicted"/>
<feature type="transmembrane region" description="Helical" evidence="1">
    <location>
        <begin position="7"/>
        <end position="26"/>
    </location>
</feature>
<dbReference type="EMBL" id="BORW01000042">
    <property type="protein sequence ID" value="GIO69992.1"/>
    <property type="molecule type" value="Genomic_DNA"/>
</dbReference>
<name>A0ABQ4M3C9_9BACL</name>
<accession>A0ABQ4M3C9</accession>
<reference evidence="2 3" key="1">
    <citation type="submission" date="2021-03" db="EMBL/GenBank/DDBJ databases">
        <title>Antimicrobial resistance genes in bacteria isolated from Japanese honey, and their potential for conferring macrolide and lincosamide resistance in the American foulbrood pathogen Paenibacillus larvae.</title>
        <authorList>
            <person name="Okamoto M."/>
            <person name="Kumagai M."/>
            <person name="Kanamori H."/>
            <person name="Takamatsu D."/>
        </authorList>
    </citation>
    <scope>NUCLEOTIDE SEQUENCE [LARGE SCALE GENOMIC DNA]</scope>
    <source>
        <strain evidence="2 3">J21TS3</strain>
    </source>
</reference>
<keyword evidence="3" id="KW-1185">Reference proteome</keyword>
<sequence length="215" mass="24211">MAIKRSLVAICTVLLIISMIIIFLQFKENQSYERYISAKLSQSLSDFLTAILVSEETLHQYINSGNKEMLPNQATMLCYNFKTIGTEYEELLHTAKSLKKVNGVQTDQITANAAQDIHFFLARQLIGNGVLGDCTPAMSTLTLNDKQFEKIKGIYEISKQWSAIAKNLVPEATPNGVENVNWDLVVNDKVWVQLLKDYSTYAHESGMTGTNQFFN</sequence>
<dbReference type="Proteomes" id="UP000680638">
    <property type="component" value="Unassembled WGS sequence"/>
</dbReference>
<keyword evidence="1" id="KW-0812">Transmembrane</keyword>
<dbReference type="RefSeq" id="WP_212952516.1">
    <property type="nucleotide sequence ID" value="NZ_BORW01000042.1"/>
</dbReference>